<dbReference type="InterPro" id="IPR039421">
    <property type="entry name" value="Type_1_exporter"/>
</dbReference>
<dbReference type="Proteomes" id="UP000273083">
    <property type="component" value="Unassembled WGS sequence"/>
</dbReference>
<keyword evidence="2 7" id="KW-0812">Transmembrane</keyword>
<gene>
    <name evidence="10" type="ORF">EDD66_10943</name>
</gene>
<dbReference type="SMART" id="SM00382">
    <property type="entry name" value="AAA"/>
    <property type="match status" value="1"/>
</dbReference>
<dbReference type="Gene3D" id="3.40.50.300">
    <property type="entry name" value="P-loop containing nucleotide triphosphate hydrolases"/>
    <property type="match status" value="1"/>
</dbReference>
<dbReference type="AlphaFoldDB" id="A0A3N1XGI8"/>
<dbReference type="Pfam" id="PF00005">
    <property type="entry name" value="ABC_tran"/>
    <property type="match status" value="1"/>
</dbReference>
<evidence type="ECO:0000259" key="9">
    <source>
        <dbReference type="PROSITE" id="PS50929"/>
    </source>
</evidence>
<dbReference type="GO" id="GO:0005524">
    <property type="term" value="F:ATP binding"/>
    <property type="evidence" value="ECO:0007669"/>
    <property type="project" value="UniProtKB-KW"/>
</dbReference>
<comment type="subcellular location">
    <subcellularLocation>
        <location evidence="1">Cell membrane</location>
        <topology evidence="1">Multi-pass membrane protein</topology>
    </subcellularLocation>
</comment>
<evidence type="ECO:0000313" key="11">
    <source>
        <dbReference type="Proteomes" id="UP000273083"/>
    </source>
</evidence>
<name>A0A3N1XGI8_9FIRM</name>
<dbReference type="CDD" id="cd07346">
    <property type="entry name" value="ABC_6TM_exporters"/>
    <property type="match status" value="1"/>
</dbReference>
<feature type="transmembrane region" description="Helical" evidence="7">
    <location>
        <begin position="123"/>
        <end position="144"/>
    </location>
</feature>
<dbReference type="Gene3D" id="1.20.1560.10">
    <property type="entry name" value="ABC transporter type 1, transmembrane domain"/>
    <property type="match status" value="1"/>
</dbReference>
<dbReference type="SUPFAM" id="SSF90123">
    <property type="entry name" value="ABC transporter transmembrane region"/>
    <property type="match status" value="1"/>
</dbReference>
<dbReference type="PROSITE" id="PS50893">
    <property type="entry name" value="ABC_TRANSPORTER_2"/>
    <property type="match status" value="1"/>
</dbReference>
<dbReference type="EMBL" id="RJVG01000009">
    <property type="protein sequence ID" value="ROR25833.1"/>
    <property type="molecule type" value="Genomic_DNA"/>
</dbReference>
<evidence type="ECO:0000256" key="2">
    <source>
        <dbReference type="ARBA" id="ARBA00022692"/>
    </source>
</evidence>
<keyword evidence="3" id="KW-0547">Nucleotide-binding</keyword>
<dbReference type="PANTHER" id="PTHR43394:SF1">
    <property type="entry name" value="ATP-BINDING CASSETTE SUB-FAMILY B MEMBER 10, MITOCHONDRIAL"/>
    <property type="match status" value="1"/>
</dbReference>
<dbReference type="GO" id="GO:0016887">
    <property type="term" value="F:ATP hydrolysis activity"/>
    <property type="evidence" value="ECO:0007669"/>
    <property type="project" value="InterPro"/>
</dbReference>
<evidence type="ECO:0000256" key="4">
    <source>
        <dbReference type="ARBA" id="ARBA00022840"/>
    </source>
</evidence>
<feature type="transmembrane region" description="Helical" evidence="7">
    <location>
        <begin position="53"/>
        <end position="73"/>
    </location>
</feature>
<dbReference type="InterPro" id="IPR003593">
    <property type="entry name" value="AAA+_ATPase"/>
</dbReference>
<comment type="caution">
    <text evidence="10">The sequence shown here is derived from an EMBL/GenBank/DDBJ whole genome shotgun (WGS) entry which is preliminary data.</text>
</comment>
<sequence length="560" mass="62067">MKKYILKQKGLLAIAILFGTIFSVGSTLVALILKDVIDVAISQDMNRFTSIVLQTTVYLVGLGICYWLFAIFSKKFICRVTKMLRSAVFVGIFKKNISDFRAVNSADYLSALTNDVKNVEENYFVPLLLCLQNIIVFITSFAVMLYLSPLVMLCLFMAMLLLIVLPGLFQKAIQNRQDSFSKKQSNFTVAIKDFLSGFEVIRSYRMNSYTVKAFGEKNDTVYTAKYALDKMVSAVEALSTILGVMVQCSILFISAYLIITGKITAGTLVGLVQVSGTIVAPIQVLSQSIPQIQGSKPIIERLDSLVNYKDDAFIGTVCPTFETDIAVKDLQFGYEQERKIIQGIDFSFQKGKKYAVVGKSGCGKTTLINLLSGYYAKFDGEVSYDGVDIRNLDIEKLNEMSSVIHQNVYMFDESIQNNICLHKQIAPTALQKALDMSGVTMFLGDEKTLDTSVGENGNNLSGGQRQRVAVARALVQGKPILILDEGTSAVDMQTAYDIESQLLKISELTVITITHSLNPELLENYDQVIFMKNGTISETGSFGKLMENKGAFFDFFSLKN</sequence>
<accession>A0A3N1XGI8</accession>
<evidence type="ECO:0000256" key="3">
    <source>
        <dbReference type="ARBA" id="ARBA00022741"/>
    </source>
</evidence>
<dbReference type="GO" id="GO:0005886">
    <property type="term" value="C:plasma membrane"/>
    <property type="evidence" value="ECO:0007669"/>
    <property type="project" value="UniProtKB-SubCell"/>
</dbReference>
<keyword evidence="4" id="KW-0067">ATP-binding</keyword>
<dbReference type="PROSITE" id="PS50929">
    <property type="entry name" value="ABC_TM1F"/>
    <property type="match status" value="1"/>
</dbReference>
<dbReference type="GO" id="GO:0015421">
    <property type="term" value="F:ABC-type oligopeptide transporter activity"/>
    <property type="evidence" value="ECO:0007669"/>
    <property type="project" value="TreeGrafter"/>
</dbReference>
<feature type="domain" description="ABC transmembrane type-1" evidence="9">
    <location>
        <begin position="13"/>
        <end position="294"/>
    </location>
</feature>
<dbReference type="SUPFAM" id="SSF52540">
    <property type="entry name" value="P-loop containing nucleoside triphosphate hydrolases"/>
    <property type="match status" value="1"/>
</dbReference>
<protein>
    <submittedName>
        <fullName evidence="10">ABC-type multidrug transport system fused ATPase/permease subunit</fullName>
    </submittedName>
</protein>
<dbReference type="InterPro" id="IPR003439">
    <property type="entry name" value="ABC_transporter-like_ATP-bd"/>
</dbReference>
<keyword evidence="11" id="KW-1185">Reference proteome</keyword>
<dbReference type="PANTHER" id="PTHR43394">
    <property type="entry name" value="ATP-DEPENDENT PERMEASE MDL1, MITOCHONDRIAL"/>
    <property type="match status" value="1"/>
</dbReference>
<dbReference type="InterPro" id="IPR036640">
    <property type="entry name" value="ABC1_TM_sf"/>
</dbReference>
<evidence type="ECO:0000313" key="10">
    <source>
        <dbReference type="EMBL" id="ROR25833.1"/>
    </source>
</evidence>
<keyword evidence="5 7" id="KW-1133">Transmembrane helix</keyword>
<evidence type="ECO:0000256" key="7">
    <source>
        <dbReference type="SAM" id="Phobius"/>
    </source>
</evidence>
<dbReference type="Pfam" id="PF00664">
    <property type="entry name" value="ABC_membrane"/>
    <property type="match status" value="1"/>
</dbReference>
<feature type="transmembrane region" description="Helical" evidence="7">
    <location>
        <begin position="12"/>
        <end position="33"/>
    </location>
</feature>
<keyword evidence="6 7" id="KW-0472">Membrane</keyword>
<dbReference type="InterPro" id="IPR017871">
    <property type="entry name" value="ABC_transporter-like_CS"/>
</dbReference>
<dbReference type="PROSITE" id="PS00211">
    <property type="entry name" value="ABC_TRANSPORTER_1"/>
    <property type="match status" value="1"/>
</dbReference>
<feature type="transmembrane region" description="Helical" evidence="7">
    <location>
        <begin position="237"/>
        <end position="259"/>
    </location>
</feature>
<reference evidence="10 11" key="1">
    <citation type="submission" date="2018-11" db="EMBL/GenBank/DDBJ databases">
        <title>Genomic Encyclopedia of Type Strains, Phase IV (KMG-IV): sequencing the most valuable type-strain genomes for metagenomic binning, comparative biology and taxonomic classification.</title>
        <authorList>
            <person name="Goeker M."/>
        </authorList>
    </citation>
    <scope>NUCLEOTIDE SEQUENCE [LARGE SCALE GENOMIC DNA]</scope>
    <source>
        <strain evidence="10 11">DSM 26537</strain>
    </source>
</reference>
<evidence type="ECO:0000256" key="6">
    <source>
        <dbReference type="ARBA" id="ARBA00023136"/>
    </source>
</evidence>
<feature type="domain" description="ABC transporter" evidence="8">
    <location>
        <begin position="325"/>
        <end position="558"/>
    </location>
</feature>
<proteinExistence type="predicted"/>
<evidence type="ECO:0000256" key="5">
    <source>
        <dbReference type="ARBA" id="ARBA00022989"/>
    </source>
</evidence>
<dbReference type="InterPro" id="IPR011527">
    <property type="entry name" value="ABC1_TM_dom"/>
</dbReference>
<evidence type="ECO:0000259" key="8">
    <source>
        <dbReference type="PROSITE" id="PS50893"/>
    </source>
</evidence>
<dbReference type="InterPro" id="IPR027417">
    <property type="entry name" value="P-loop_NTPase"/>
</dbReference>
<evidence type="ECO:0000256" key="1">
    <source>
        <dbReference type="ARBA" id="ARBA00004651"/>
    </source>
</evidence>
<organism evidence="10 11">
    <name type="scientific">Mobilisporobacter senegalensis</name>
    <dbReference type="NCBI Taxonomy" id="1329262"/>
    <lineage>
        <taxon>Bacteria</taxon>
        <taxon>Bacillati</taxon>
        <taxon>Bacillota</taxon>
        <taxon>Clostridia</taxon>
        <taxon>Lachnospirales</taxon>
        <taxon>Lachnospiraceae</taxon>
        <taxon>Mobilisporobacter</taxon>
    </lineage>
</organism>
<feature type="transmembrane region" description="Helical" evidence="7">
    <location>
        <begin position="150"/>
        <end position="169"/>
    </location>
</feature>
<dbReference type="RefSeq" id="WP_170164363.1">
    <property type="nucleotide sequence ID" value="NZ_RJVG01000009.1"/>
</dbReference>